<evidence type="ECO:0000313" key="2">
    <source>
        <dbReference type="EMBL" id="KAG7366898.1"/>
    </source>
</evidence>
<organism evidence="2 3">
    <name type="scientific">Nitzschia inconspicua</name>
    <dbReference type="NCBI Taxonomy" id="303405"/>
    <lineage>
        <taxon>Eukaryota</taxon>
        <taxon>Sar</taxon>
        <taxon>Stramenopiles</taxon>
        <taxon>Ochrophyta</taxon>
        <taxon>Bacillariophyta</taxon>
        <taxon>Bacillariophyceae</taxon>
        <taxon>Bacillariophycidae</taxon>
        <taxon>Bacillariales</taxon>
        <taxon>Bacillariaceae</taxon>
        <taxon>Nitzschia</taxon>
    </lineage>
</organism>
<feature type="region of interest" description="Disordered" evidence="1">
    <location>
        <begin position="366"/>
        <end position="531"/>
    </location>
</feature>
<dbReference type="Proteomes" id="UP000693970">
    <property type="component" value="Unassembled WGS sequence"/>
</dbReference>
<proteinExistence type="predicted"/>
<feature type="compositionally biased region" description="Basic and acidic residues" evidence="1">
    <location>
        <begin position="669"/>
        <end position="680"/>
    </location>
</feature>
<dbReference type="AlphaFoldDB" id="A0A9K3Q0V1"/>
<accession>A0A9K3Q0V1</accession>
<feature type="region of interest" description="Disordered" evidence="1">
    <location>
        <begin position="1"/>
        <end position="247"/>
    </location>
</feature>
<feature type="compositionally biased region" description="Basic and acidic residues" evidence="1">
    <location>
        <begin position="1"/>
        <end position="21"/>
    </location>
</feature>
<protein>
    <submittedName>
        <fullName evidence="2">Uncharacterized protein</fullName>
    </submittedName>
</protein>
<feature type="compositionally biased region" description="Low complexity" evidence="1">
    <location>
        <begin position="435"/>
        <end position="450"/>
    </location>
</feature>
<evidence type="ECO:0000256" key="1">
    <source>
        <dbReference type="SAM" id="MobiDB-lite"/>
    </source>
</evidence>
<comment type="caution">
    <text evidence="2">The sequence shown here is derived from an EMBL/GenBank/DDBJ whole genome shotgun (WGS) entry which is preliminary data.</text>
</comment>
<feature type="compositionally biased region" description="Basic and acidic residues" evidence="1">
    <location>
        <begin position="71"/>
        <end position="91"/>
    </location>
</feature>
<feature type="compositionally biased region" description="Polar residues" evidence="1">
    <location>
        <begin position="694"/>
        <end position="705"/>
    </location>
</feature>
<gene>
    <name evidence="2" type="ORF">IV203_029568</name>
</gene>
<keyword evidence="3" id="KW-1185">Reference proteome</keyword>
<reference evidence="2" key="1">
    <citation type="journal article" date="2021" name="Sci. Rep.">
        <title>Diploid genomic architecture of Nitzschia inconspicua, an elite biomass production diatom.</title>
        <authorList>
            <person name="Oliver A."/>
            <person name="Podell S."/>
            <person name="Pinowska A."/>
            <person name="Traller J.C."/>
            <person name="Smith S.R."/>
            <person name="McClure R."/>
            <person name="Beliaev A."/>
            <person name="Bohutskyi P."/>
            <person name="Hill E.A."/>
            <person name="Rabines A."/>
            <person name="Zheng H."/>
            <person name="Allen L.Z."/>
            <person name="Kuo A."/>
            <person name="Grigoriev I.V."/>
            <person name="Allen A.E."/>
            <person name="Hazlebeck D."/>
            <person name="Allen E.E."/>
        </authorList>
    </citation>
    <scope>NUCLEOTIDE SEQUENCE</scope>
    <source>
        <strain evidence="2">Hildebrandi</strain>
    </source>
</reference>
<evidence type="ECO:0000313" key="3">
    <source>
        <dbReference type="Proteomes" id="UP000693970"/>
    </source>
</evidence>
<feature type="region of interest" description="Disordered" evidence="1">
    <location>
        <begin position="669"/>
        <end position="705"/>
    </location>
</feature>
<feature type="compositionally biased region" description="Polar residues" evidence="1">
    <location>
        <begin position="263"/>
        <end position="274"/>
    </location>
</feature>
<feature type="compositionally biased region" description="Basic residues" evidence="1">
    <location>
        <begin position="49"/>
        <end position="60"/>
    </location>
</feature>
<dbReference type="EMBL" id="JAGRRH010000007">
    <property type="protein sequence ID" value="KAG7366898.1"/>
    <property type="molecule type" value="Genomic_DNA"/>
</dbReference>
<feature type="compositionally biased region" description="Polar residues" evidence="1">
    <location>
        <begin position="205"/>
        <end position="218"/>
    </location>
</feature>
<feature type="compositionally biased region" description="Low complexity" evidence="1">
    <location>
        <begin position="174"/>
        <end position="183"/>
    </location>
</feature>
<feature type="compositionally biased region" description="Basic and acidic residues" evidence="1">
    <location>
        <begin position="367"/>
        <end position="382"/>
    </location>
</feature>
<feature type="region of interest" description="Disordered" evidence="1">
    <location>
        <begin position="260"/>
        <end position="345"/>
    </location>
</feature>
<sequence length="705" mass="79139">MLQDEQRLLVKEDKDSRRDVTEQCDEEEKAQPSPQQPMTMPPPQTRPQRTTRKAKNRHMKGSSLSQSSSKAAEEHYAIQRTKTSSEPENLSKSRRHEKSVNDVVQRVTNTKIPVSRQDYHHLFNQPQTPVRSKSPLTPNLDVGRPPRSPTSPDSCDSDKSRRGRNHRCRRPRRSSMSSLSAQSNEQSMVTVAEVSNRHRARRHNSLSFGTEENALSNETRSKGIMLPATRPQRRRSVSSSRERDKASVVARTIGMNGNVFYTDGSNSLPQSNDSKTQRPRRHSINSTTMASKDASFGETSYDDKATMVKGSPSEVKTRNSNDFLDLGSFRVSPPKPKASRSLSISKDTIKTKEEVNDYCLNIPAACPKKEPSSENQAEDRPKRERRFSLPRITKSLSASLRPIQSDGQAINDGKNRRRSQSPSITNLLRKNCDLSSRSSTERTASTVSTEHSNSSWEESPIVRSPSSKPNDSGPFGKILSRLKMESQQTPTPSYPPLLSPPSRNDQPPVIRSGRRPRETAPACSATTVDKHKSTVNDEQPYVVTKTPKETQDGAQVCFGTVSIREYARSVSDNPSVGAGTPIGLDWAYSDPTIVPVDYFEKTFRKMGPRTRKDFYLTPEQRFHMLLDDWSCTMEQITDATRSAAHTKYLRQMSLSGALSHAETQHRLLPFDRRAPSRERTSLQNYHLPRARNSGPLSPSKTALDT</sequence>
<reference evidence="2" key="2">
    <citation type="submission" date="2021-04" db="EMBL/GenBank/DDBJ databases">
        <authorList>
            <person name="Podell S."/>
        </authorList>
    </citation>
    <scope>NUCLEOTIDE SEQUENCE</scope>
    <source>
        <strain evidence="2">Hildebrandi</strain>
    </source>
</reference>
<name>A0A9K3Q0V1_9STRA</name>
<feature type="compositionally biased region" description="Basic residues" evidence="1">
    <location>
        <begin position="161"/>
        <end position="173"/>
    </location>
</feature>
<feature type="compositionally biased region" description="Polar residues" evidence="1">
    <location>
        <begin position="124"/>
        <end position="137"/>
    </location>
</feature>